<dbReference type="EMBL" id="FR687359">
    <property type="protein sequence ID" value="CBW74273.1"/>
    <property type="molecule type" value="Genomic_DNA"/>
</dbReference>
<dbReference type="HOGENOM" id="CLU_1560094_0_0_4"/>
<dbReference type="AlphaFoldDB" id="E5ANU1"/>
<organism evidence="2 3">
    <name type="scientific">Mycetohabitans rhizoxinica (strain DSM 19002 / CIP 109453 / HKI 454)</name>
    <name type="common">Paraburkholderia rhizoxinica</name>
    <dbReference type="NCBI Taxonomy" id="882378"/>
    <lineage>
        <taxon>Bacteria</taxon>
        <taxon>Pseudomonadati</taxon>
        <taxon>Pseudomonadota</taxon>
        <taxon>Betaproteobacteria</taxon>
        <taxon>Burkholderiales</taxon>
        <taxon>Burkholderiaceae</taxon>
        <taxon>Mycetohabitans</taxon>
    </lineage>
</organism>
<dbReference type="KEGG" id="brh:RBRH_01760"/>
<dbReference type="Proteomes" id="UP000007437">
    <property type="component" value="Chromosome"/>
</dbReference>
<dbReference type="eggNOG" id="ENOG502ZEHH">
    <property type="taxonomic scope" value="Bacteria"/>
</dbReference>
<reference evidence="2 3" key="1">
    <citation type="journal article" date="2011" name="J. Bacteriol.">
        <title>Complete genome sequence of Burkholderia rhizoxinica, an endosymbiont of Rhizopus microsporus.</title>
        <authorList>
            <person name="Lackner G."/>
            <person name="Moebius N."/>
            <person name="Partida-Martinez L."/>
            <person name="Hertweck C."/>
        </authorList>
    </citation>
    <scope>NUCLEOTIDE SEQUENCE [LARGE SCALE GENOMIC DNA]</scope>
    <source>
        <strain evidence="3">DSM 19002 / CIP 109453 / HKI 454</strain>
    </source>
</reference>
<evidence type="ECO:0000256" key="1">
    <source>
        <dbReference type="SAM" id="MobiDB-lite"/>
    </source>
</evidence>
<proteinExistence type="predicted"/>
<gene>
    <name evidence="2" type="ordered locus">RBRH_01760</name>
</gene>
<feature type="region of interest" description="Disordered" evidence="1">
    <location>
        <begin position="84"/>
        <end position="105"/>
    </location>
</feature>
<evidence type="ECO:0000313" key="3">
    <source>
        <dbReference type="Proteomes" id="UP000007437"/>
    </source>
</evidence>
<evidence type="ECO:0000313" key="2">
    <source>
        <dbReference type="EMBL" id="CBW74273.1"/>
    </source>
</evidence>
<name>E5ANU1_MYCRK</name>
<feature type="region of interest" description="Disordered" evidence="1">
    <location>
        <begin position="136"/>
        <end position="171"/>
    </location>
</feature>
<dbReference type="STRING" id="882378.RBRH_01760"/>
<accession>E5ANU1</accession>
<sequence length="171" mass="17393">MRARCARLSRTGTSAGAWESLPMRPCAVSLIDFVGRHPMTAIRQIRCITLGAALAAATVAAFAQAPVQGGGETAGVAVGVGAHSADSTTGSGGTGTGQRIVAPGPVDPLVQKRDAEAAANAEYSANKKALKQEYHSQLKAAKQQRKAAKRDAAQTLNEQTGGAAADKGAQN</sequence>
<protein>
    <submittedName>
        <fullName evidence="2">Uncharacterized protein</fullName>
    </submittedName>
</protein>